<accession>A0ABW9RXV8</accession>
<dbReference type="InterPro" id="IPR011006">
    <property type="entry name" value="CheY-like_superfamily"/>
</dbReference>
<evidence type="ECO:0000256" key="8">
    <source>
        <dbReference type="ARBA" id="ARBA00023012"/>
    </source>
</evidence>
<keyword evidence="10" id="KW-0175">Coiled coil</keyword>
<dbReference type="InterPro" id="IPR003661">
    <property type="entry name" value="HisK_dim/P_dom"/>
</dbReference>
<dbReference type="Gene3D" id="1.10.287.130">
    <property type="match status" value="1"/>
</dbReference>
<evidence type="ECO:0000256" key="9">
    <source>
        <dbReference type="PROSITE-ProRule" id="PRU00169"/>
    </source>
</evidence>
<evidence type="ECO:0000256" key="3">
    <source>
        <dbReference type="ARBA" id="ARBA00022553"/>
    </source>
</evidence>
<comment type="catalytic activity">
    <reaction evidence="1">
        <text>ATP + protein L-histidine = ADP + protein N-phospho-L-histidine.</text>
        <dbReference type="EC" id="2.7.13.3"/>
    </reaction>
</comment>
<dbReference type="RefSeq" id="WP_155175283.1">
    <property type="nucleotide sequence ID" value="NZ_BAAAFL010000012.1"/>
</dbReference>
<evidence type="ECO:0000313" key="13">
    <source>
        <dbReference type="EMBL" id="MTI28099.1"/>
    </source>
</evidence>
<proteinExistence type="predicted"/>
<dbReference type="Gene3D" id="3.30.450.20">
    <property type="entry name" value="PAS domain"/>
    <property type="match status" value="1"/>
</dbReference>
<dbReference type="InterPro" id="IPR003594">
    <property type="entry name" value="HATPase_dom"/>
</dbReference>
<dbReference type="Pfam" id="PF00512">
    <property type="entry name" value="HisKA"/>
    <property type="match status" value="1"/>
</dbReference>
<dbReference type="Gene3D" id="3.30.565.10">
    <property type="entry name" value="Histidine kinase-like ATPase, C-terminal domain"/>
    <property type="match status" value="1"/>
</dbReference>
<comment type="caution">
    <text evidence="13">The sequence shown here is derived from an EMBL/GenBank/DDBJ whole genome shotgun (WGS) entry which is preliminary data.</text>
</comment>
<dbReference type="CDD" id="cd00082">
    <property type="entry name" value="HisKA"/>
    <property type="match status" value="1"/>
</dbReference>
<dbReference type="PANTHER" id="PTHR42878">
    <property type="entry name" value="TWO-COMPONENT HISTIDINE KINASE"/>
    <property type="match status" value="1"/>
</dbReference>
<dbReference type="InterPro" id="IPR004358">
    <property type="entry name" value="Sig_transdc_His_kin-like_C"/>
</dbReference>
<keyword evidence="6" id="KW-0418">Kinase</keyword>
<evidence type="ECO:0000256" key="2">
    <source>
        <dbReference type="ARBA" id="ARBA00012438"/>
    </source>
</evidence>
<dbReference type="InterPro" id="IPR036890">
    <property type="entry name" value="HATPase_C_sf"/>
</dbReference>
<evidence type="ECO:0000259" key="12">
    <source>
        <dbReference type="PROSITE" id="PS50110"/>
    </source>
</evidence>
<dbReference type="EMBL" id="SMLW01000653">
    <property type="protein sequence ID" value="MTI28099.1"/>
    <property type="molecule type" value="Genomic_DNA"/>
</dbReference>
<feature type="coiled-coil region" evidence="10">
    <location>
        <begin position="237"/>
        <end position="264"/>
    </location>
</feature>
<reference evidence="13 14" key="1">
    <citation type="submission" date="2019-02" db="EMBL/GenBank/DDBJ databases">
        <authorList>
            <person name="Goldberg S.R."/>
            <person name="Haltli B.A."/>
            <person name="Correa H."/>
            <person name="Russell K.G."/>
        </authorList>
    </citation>
    <scope>NUCLEOTIDE SEQUENCE [LARGE SCALE GENOMIC DNA]</scope>
    <source>
        <strain evidence="13 14">JCM 16186</strain>
    </source>
</reference>
<dbReference type="SUPFAM" id="SSF55785">
    <property type="entry name" value="PYP-like sensor domain (PAS domain)"/>
    <property type="match status" value="1"/>
</dbReference>
<feature type="modified residue" description="4-aspartylphosphate" evidence="9">
    <location>
        <position position="56"/>
    </location>
</feature>
<dbReference type="InterPro" id="IPR050351">
    <property type="entry name" value="BphY/WalK/GraS-like"/>
</dbReference>
<keyword evidence="4" id="KW-0808">Transferase</keyword>
<evidence type="ECO:0000256" key="6">
    <source>
        <dbReference type="ARBA" id="ARBA00022777"/>
    </source>
</evidence>
<evidence type="ECO:0000256" key="10">
    <source>
        <dbReference type="SAM" id="Coils"/>
    </source>
</evidence>
<evidence type="ECO:0000259" key="11">
    <source>
        <dbReference type="PROSITE" id="PS50109"/>
    </source>
</evidence>
<dbReference type="CDD" id="cd00075">
    <property type="entry name" value="HATPase"/>
    <property type="match status" value="1"/>
</dbReference>
<dbReference type="PANTHER" id="PTHR42878:SF7">
    <property type="entry name" value="SENSOR HISTIDINE KINASE GLRK"/>
    <property type="match status" value="1"/>
</dbReference>
<dbReference type="CDD" id="cd00156">
    <property type="entry name" value="REC"/>
    <property type="match status" value="1"/>
</dbReference>
<keyword evidence="3 9" id="KW-0597">Phosphoprotein</keyword>
<dbReference type="PROSITE" id="PS50110">
    <property type="entry name" value="RESPONSE_REGULATORY"/>
    <property type="match status" value="1"/>
</dbReference>
<dbReference type="EC" id="2.7.13.3" evidence="2"/>
<dbReference type="Pfam" id="PF02518">
    <property type="entry name" value="HATPase_c"/>
    <property type="match status" value="1"/>
</dbReference>
<dbReference type="InterPro" id="IPR005467">
    <property type="entry name" value="His_kinase_dom"/>
</dbReference>
<dbReference type="SUPFAM" id="SSF52172">
    <property type="entry name" value="CheY-like"/>
    <property type="match status" value="1"/>
</dbReference>
<dbReference type="Pfam" id="PF00072">
    <property type="entry name" value="Response_reg"/>
    <property type="match status" value="1"/>
</dbReference>
<evidence type="ECO:0000256" key="5">
    <source>
        <dbReference type="ARBA" id="ARBA00022741"/>
    </source>
</evidence>
<keyword evidence="14" id="KW-1185">Reference proteome</keyword>
<gene>
    <name evidence="13" type="ORF">E1163_24295</name>
</gene>
<dbReference type="InterPro" id="IPR035965">
    <property type="entry name" value="PAS-like_dom_sf"/>
</dbReference>
<dbReference type="SUPFAM" id="SSF47384">
    <property type="entry name" value="Homodimeric domain of signal transducing histidine kinase"/>
    <property type="match status" value="1"/>
</dbReference>
<feature type="coiled-coil region" evidence="10">
    <location>
        <begin position="106"/>
        <end position="140"/>
    </location>
</feature>
<dbReference type="SMART" id="SM00388">
    <property type="entry name" value="HisKA"/>
    <property type="match status" value="1"/>
</dbReference>
<feature type="domain" description="Response regulatory" evidence="12">
    <location>
        <begin position="6"/>
        <end position="121"/>
    </location>
</feature>
<dbReference type="InterPro" id="IPR036097">
    <property type="entry name" value="HisK_dim/P_sf"/>
</dbReference>
<dbReference type="Gene3D" id="3.40.50.2300">
    <property type="match status" value="1"/>
</dbReference>
<organism evidence="13 14">
    <name type="scientific">Fulvivirga kasyanovii</name>
    <dbReference type="NCBI Taxonomy" id="396812"/>
    <lineage>
        <taxon>Bacteria</taxon>
        <taxon>Pseudomonadati</taxon>
        <taxon>Bacteroidota</taxon>
        <taxon>Cytophagia</taxon>
        <taxon>Cytophagales</taxon>
        <taxon>Fulvivirgaceae</taxon>
        <taxon>Fulvivirga</taxon>
    </lineage>
</organism>
<dbReference type="InterPro" id="IPR001789">
    <property type="entry name" value="Sig_transdc_resp-reg_receiver"/>
</dbReference>
<feature type="domain" description="Histidine kinase" evidence="11">
    <location>
        <begin position="264"/>
        <end position="477"/>
    </location>
</feature>
<dbReference type="SMART" id="SM00448">
    <property type="entry name" value="REC"/>
    <property type="match status" value="1"/>
</dbReference>
<protein>
    <recommendedName>
        <fullName evidence="2">histidine kinase</fullName>
        <ecNumber evidence="2">2.7.13.3</ecNumber>
    </recommendedName>
</protein>
<dbReference type="PRINTS" id="PR00344">
    <property type="entry name" value="BCTRLSENSOR"/>
</dbReference>
<keyword evidence="7" id="KW-0067">ATP-binding</keyword>
<keyword evidence="8" id="KW-0902">Two-component regulatory system</keyword>
<dbReference type="SUPFAM" id="SSF55874">
    <property type="entry name" value="ATPase domain of HSP90 chaperone/DNA topoisomerase II/histidine kinase"/>
    <property type="match status" value="1"/>
</dbReference>
<keyword evidence="5" id="KW-0547">Nucleotide-binding</keyword>
<evidence type="ECO:0000256" key="1">
    <source>
        <dbReference type="ARBA" id="ARBA00000085"/>
    </source>
</evidence>
<sequence length="487" mass="55805">MNDSLRILVIEDSEDDYELLLREIKKGGFLTEAERVETVEDLERCLSEQWDIVISDNRLPRLNAPTALSVTRSRNKNVPFFIVSGTIGEEAAVEAMRAGANDYILKGNLKRLIPAIERELKEANNRLKRQAIEQKLAKSQKMYQFLSGSIEDAFLALDKDLKVIHWNGAAKKEFNIRDKNILGAHIFSMFPEWLDSKIERKIKNVQQKTKSEHLAFQFGRDYFDGSIYPSEGGISIIVRKVTEKKQAEENLKKINNELETLMYRISHDLKGPVASIMGLINIGKMDFSNDAFQQYLGMLDKSTVQLKNTLDELLNLSRIKQGQIMPEEVVLEEVIKDIMDGLKYNEGFGEVELQLRLNSSHTVYNDRRLLTSIFQNLLENAIKYRRKSRNHKSWIVVAANKEEGELFVQVIDNGQGISEKLQDKVFDMFYRAHEFSSGSGLGLYIVKNAIEKINGSIMLESRKDEGCKFDVIVPDWKQPPATNYNEN</sequence>
<evidence type="ECO:0000256" key="4">
    <source>
        <dbReference type="ARBA" id="ARBA00022679"/>
    </source>
</evidence>
<dbReference type="SMART" id="SM00387">
    <property type="entry name" value="HATPase_c"/>
    <property type="match status" value="1"/>
</dbReference>
<dbReference type="Proteomes" id="UP000798808">
    <property type="component" value="Unassembled WGS sequence"/>
</dbReference>
<dbReference type="PROSITE" id="PS50109">
    <property type="entry name" value="HIS_KIN"/>
    <property type="match status" value="1"/>
</dbReference>
<name>A0ABW9RXV8_9BACT</name>
<evidence type="ECO:0000313" key="14">
    <source>
        <dbReference type="Proteomes" id="UP000798808"/>
    </source>
</evidence>
<evidence type="ECO:0000256" key="7">
    <source>
        <dbReference type="ARBA" id="ARBA00022840"/>
    </source>
</evidence>